<dbReference type="EMBL" id="JACPSX010000068">
    <property type="protein sequence ID" value="MBI3014231.1"/>
    <property type="molecule type" value="Genomic_DNA"/>
</dbReference>
<reference evidence="2" key="1">
    <citation type="submission" date="2020-07" db="EMBL/GenBank/DDBJ databases">
        <title>Huge and variable diversity of episymbiotic CPR bacteria and DPANN archaea in groundwater ecosystems.</title>
        <authorList>
            <person name="He C.Y."/>
            <person name="Keren R."/>
            <person name="Whittaker M."/>
            <person name="Farag I.F."/>
            <person name="Doudna J."/>
            <person name="Cate J.H.D."/>
            <person name="Banfield J.F."/>
        </authorList>
    </citation>
    <scope>NUCLEOTIDE SEQUENCE</scope>
    <source>
        <strain evidence="2">NC_groundwater_717_Ag_S-0.2um_59_8</strain>
    </source>
</reference>
<sequence length="439" mass="50685">MNVGSQLVITMADGTVKQTNPLTGHEAWFVPGRSTRPMINEIPKTAKPLERHSPEDYCNFCEANYLQTPPEKERLVAVNGRYEVREHVPPDQLHSERPLCRRIGNLFEIVTIDYWQKNYSYRLSEKTARWKGEYLSREDGLKHVISMVDYKLRLAKKSEEEIANSPIGQKVKLADAFFGGGHDLIVFGRHYSPEAQYDSQICSSGEMTQEEHFQYILFTTREIQDILDNNRYVRYVITFQNWRMAAGASFDHLHKQLVALDEWGTFLDREVELVVKNPNIYNELVANFAGYSNRVIAENDHAILFGDIGHRFPTLAVYSKSPHVRPMEHEPEEIRGVSDLIHAAHMAMGSTIPCNEEWYYAPRDCPVKIPWHILIKWRINTPAGFEGGTNIHINPLDPLYLRDLIVPRLYDLRDKKIIDGFKIAEECALLPNSLRYNQS</sequence>
<evidence type="ECO:0000313" key="3">
    <source>
        <dbReference type="Proteomes" id="UP000741360"/>
    </source>
</evidence>
<dbReference type="AlphaFoldDB" id="A0A932M0T9"/>
<name>A0A932M0T9_UNCTE</name>
<dbReference type="InterPro" id="IPR032576">
    <property type="entry name" value="DUF4921"/>
</dbReference>
<dbReference type="Gene3D" id="3.30.428.10">
    <property type="entry name" value="HIT-like"/>
    <property type="match status" value="1"/>
</dbReference>
<evidence type="ECO:0000313" key="2">
    <source>
        <dbReference type="EMBL" id="MBI3014231.1"/>
    </source>
</evidence>
<gene>
    <name evidence="2" type="ORF">HYY65_03990</name>
</gene>
<organism evidence="2 3">
    <name type="scientific">Tectimicrobiota bacterium</name>
    <dbReference type="NCBI Taxonomy" id="2528274"/>
    <lineage>
        <taxon>Bacteria</taxon>
        <taxon>Pseudomonadati</taxon>
        <taxon>Nitrospinota/Tectimicrobiota group</taxon>
        <taxon>Candidatus Tectimicrobiota</taxon>
    </lineage>
</organism>
<feature type="domain" description="DUF4921" evidence="1">
    <location>
        <begin position="11"/>
        <end position="436"/>
    </location>
</feature>
<dbReference type="SUPFAM" id="SSF54197">
    <property type="entry name" value="HIT-like"/>
    <property type="match status" value="1"/>
</dbReference>
<protein>
    <submittedName>
        <fullName evidence="2">DUF4921 family protein</fullName>
    </submittedName>
</protein>
<dbReference type="Pfam" id="PF16268">
    <property type="entry name" value="DUF4921"/>
    <property type="match status" value="1"/>
</dbReference>
<proteinExistence type="predicted"/>
<dbReference type="Proteomes" id="UP000741360">
    <property type="component" value="Unassembled WGS sequence"/>
</dbReference>
<comment type="caution">
    <text evidence="2">The sequence shown here is derived from an EMBL/GenBank/DDBJ whole genome shotgun (WGS) entry which is preliminary data.</text>
</comment>
<accession>A0A932M0T9</accession>
<dbReference type="InterPro" id="IPR036265">
    <property type="entry name" value="HIT-like_sf"/>
</dbReference>
<evidence type="ECO:0000259" key="1">
    <source>
        <dbReference type="Pfam" id="PF16268"/>
    </source>
</evidence>